<sequence length="391" mass="44421">MGPESFVGADFGDYYKFTKKVLVRNLMGTQAVEWSQGIRAKELERFHARLLDKARKKESVEIGNEAMVLTTNIFSKLLIGRSYSEENGEAEKVRESVIKTIGLLTKIFFSDKIGRPLKKLGISLFEKEIRGVSSGFDELLERLLLEHEEKHSVTDMMDVLLAVSRDENAEYKITRNHMKSLITELFLAGTDTAARLMKWAMAEIISKPNILERLRQEMDSVVGKTRLIQETDLPRLPYLQAVVKETLRLHPPGPLLIRMFQEECKVGGFSIPEKTTLVVNAYAIMRDPSFWQDPDEFKPERFLASSSSEQEEEREKVLKFLPFGSGRRGCPGENIGYILVGMLVQCFDWIISGDKTVSMEETLEGFSLTMAHPLICTLLPRSVEFMKIPSG</sequence>
<keyword evidence="8 12" id="KW-0560">Oxidoreductase</keyword>
<keyword evidence="6 11" id="KW-0479">Metal-binding</keyword>
<evidence type="ECO:0000256" key="1">
    <source>
        <dbReference type="ARBA" id="ARBA00001971"/>
    </source>
</evidence>
<evidence type="ECO:0000313" key="13">
    <source>
        <dbReference type="EMBL" id="CAH8293515.1"/>
    </source>
</evidence>
<dbReference type="InterPro" id="IPR001128">
    <property type="entry name" value="Cyt_P450"/>
</dbReference>
<dbReference type="AlphaFoldDB" id="A0ABC8IUX1"/>
<dbReference type="InterPro" id="IPR036396">
    <property type="entry name" value="Cyt_P450_sf"/>
</dbReference>
<organism evidence="13 14">
    <name type="scientific">Eruca vesicaria subsp. sativa</name>
    <name type="common">Garden rocket</name>
    <name type="synonym">Eruca sativa</name>
    <dbReference type="NCBI Taxonomy" id="29727"/>
    <lineage>
        <taxon>Eukaryota</taxon>
        <taxon>Viridiplantae</taxon>
        <taxon>Streptophyta</taxon>
        <taxon>Embryophyta</taxon>
        <taxon>Tracheophyta</taxon>
        <taxon>Spermatophyta</taxon>
        <taxon>Magnoliopsida</taxon>
        <taxon>eudicotyledons</taxon>
        <taxon>Gunneridae</taxon>
        <taxon>Pentapetalae</taxon>
        <taxon>rosids</taxon>
        <taxon>malvids</taxon>
        <taxon>Brassicales</taxon>
        <taxon>Brassicaceae</taxon>
        <taxon>Brassiceae</taxon>
        <taxon>Eruca</taxon>
    </lineage>
</organism>
<feature type="binding site" description="axial binding residue" evidence="11">
    <location>
        <position position="330"/>
    </location>
    <ligand>
        <name>heme</name>
        <dbReference type="ChEBI" id="CHEBI:30413"/>
    </ligand>
    <ligandPart>
        <name>Fe</name>
        <dbReference type="ChEBI" id="CHEBI:18248"/>
    </ligandPart>
</feature>
<keyword evidence="9 12" id="KW-0503">Monooxygenase</keyword>
<evidence type="ECO:0000256" key="3">
    <source>
        <dbReference type="ARBA" id="ARBA00010617"/>
    </source>
</evidence>
<dbReference type="InterPro" id="IPR051103">
    <property type="entry name" value="Plant_metabolite_P450s"/>
</dbReference>
<dbReference type="PANTHER" id="PTHR24298">
    <property type="entry name" value="FLAVONOID 3'-MONOOXYGENASE-RELATED"/>
    <property type="match status" value="1"/>
</dbReference>
<reference evidence="13 14" key="1">
    <citation type="submission" date="2022-03" db="EMBL/GenBank/DDBJ databases">
        <authorList>
            <person name="Macdonald S."/>
            <person name="Ahmed S."/>
            <person name="Newling K."/>
        </authorList>
    </citation>
    <scope>NUCLEOTIDE SEQUENCE [LARGE SCALE GENOMIC DNA]</scope>
</reference>
<proteinExistence type="inferred from homology"/>
<gene>
    <name evidence="13" type="ORF">ERUC_LOCUS1637</name>
</gene>
<keyword evidence="7" id="KW-1133">Transmembrane helix</keyword>
<dbReference type="InterPro" id="IPR017972">
    <property type="entry name" value="Cyt_P450_CS"/>
</dbReference>
<evidence type="ECO:0000256" key="7">
    <source>
        <dbReference type="ARBA" id="ARBA00022989"/>
    </source>
</evidence>
<evidence type="ECO:0000256" key="9">
    <source>
        <dbReference type="ARBA" id="ARBA00023033"/>
    </source>
</evidence>
<evidence type="ECO:0008006" key="15">
    <source>
        <dbReference type="Google" id="ProtNLM"/>
    </source>
</evidence>
<dbReference type="Proteomes" id="UP001642260">
    <property type="component" value="Unassembled WGS sequence"/>
</dbReference>
<comment type="caution">
    <text evidence="13">The sequence shown here is derived from an EMBL/GenBank/DDBJ whole genome shotgun (WGS) entry which is preliminary data.</text>
</comment>
<evidence type="ECO:0000256" key="10">
    <source>
        <dbReference type="ARBA" id="ARBA00023136"/>
    </source>
</evidence>
<dbReference type="PANTHER" id="PTHR24298:SF475">
    <property type="entry name" value="CYTOCHROME P450 705A5-RELATED"/>
    <property type="match status" value="1"/>
</dbReference>
<keyword evidence="11 12" id="KW-0408">Iron</keyword>
<evidence type="ECO:0000256" key="6">
    <source>
        <dbReference type="ARBA" id="ARBA00022723"/>
    </source>
</evidence>
<keyword evidence="4 11" id="KW-0349">Heme</keyword>
<comment type="cofactor">
    <cofactor evidence="1 11">
        <name>heme</name>
        <dbReference type="ChEBI" id="CHEBI:30413"/>
    </cofactor>
</comment>
<evidence type="ECO:0000256" key="12">
    <source>
        <dbReference type="RuleBase" id="RU000461"/>
    </source>
</evidence>
<dbReference type="Pfam" id="PF00067">
    <property type="entry name" value="p450"/>
    <property type="match status" value="1"/>
</dbReference>
<evidence type="ECO:0000313" key="14">
    <source>
        <dbReference type="Proteomes" id="UP001642260"/>
    </source>
</evidence>
<evidence type="ECO:0000256" key="5">
    <source>
        <dbReference type="ARBA" id="ARBA00022692"/>
    </source>
</evidence>
<dbReference type="PRINTS" id="PR00463">
    <property type="entry name" value="EP450I"/>
</dbReference>
<dbReference type="PRINTS" id="PR00385">
    <property type="entry name" value="P450"/>
</dbReference>
<protein>
    <recommendedName>
        <fullName evidence="15">Cytochrome P450</fullName>
    </recommendedName>
</protein>
<comment type="subcellular location">
    <subcellularLocation>
        <location evidence="2">Membrane</location>
        <topology evidence="2">Single-pass membrane protein</topology>
    </subcellularLocation>
</comment>
<dbReference type="GO" id="GO:0046872">
    <property type="term" value="F:metal ion binding"/>
    <property type="evidence" value="ECO:0007669"/>
    <property type="project" value="UniProtKB-KW"/>
</dbReference>
<evidence type="ECO:0000256" key="8">
    <source>
        <dbReference type="ARBA" id="ARBA00023002"/>
    </source>
</evidence>
<dbReference type="Gene3D" id="1.10.630.10">
    <property type="entry name" value="Cytochrome P450"/>
    <property type="match status" value="1"/>
</dbReference>
<evidence type="ECO:0000256" key="2">
    <source>
        <dbReference type="ARBA" id="ARBA00004167"/>
    </source>
</evidence>
<evidence type="ECO:0000256" key="11">
    <source>
        <dbReference type="PIRSR" id="PIRSR602401-1"/>
    </source>
</evidence>
<keyword evidence="10" id="KW-0472">Membrane</keyword>
<evidence type="ECO:0000256" key="4">
    <source>
        <dbReference type="ARBA" id="ARBA00022617"/>
    </source>
</evidence>
<dbReference type="InterPro" id="IPR002401">
    <property type="entry name" value="Cyt_P450_E_grp-I"/>
</dbReference>
<dbReference type="GO" id="GO:0004497">
    <property type="term" value="F:monooxygenase activity"/>
    <property type="evidence" value="ECO:0007669"/>
    <property type="project" value="UniProtKB-KW"/>
</dbReference>
<dbReference type="EMBL" id="CAKOAT010048488">
    <property type="protein sequence ID" value="CAH8293515.1"/>
    <property type="molecule type" value="Genomic_DNA"/>
</dbReference>
<comment type="similarity">
    <text evidence="3 12">Belongs to the cytochrome P450 family.</text>
</comment>
<name>A0ABC8IUX1_ERUVS</name>
<dbReference type="PROSITE" id="PS00086">
    <property type="entry name" value="CYTOCHROME_P450"/>
    <property type="match status" value="1"/>
</dbReference>
<dbReference type="GO" id="GO:0016020">
    <property type="term" value="C:membrane"/>
    <property type="evidence" value="ECO:0007669"/>
    <property type="project" value="UniProtKB-SubCell"/>
</dbReference>
<accession>A0ABC8IUX1</accession>
<dbReference type="SUPFAM" id="SSF48264">
    <property type="entry name" value="Cytochrome P450"/>
    <property type="match status" value="1"/>
</dbReference>
<keyword evidence="14" id="KW-1185">Reference proteome</keyword>
<keyword evidence="5" id="KW-0812">Transmembrane</keyword>